<protein>
    <recommendedName>
        <fullName evidence="1">BioF2-like acetyltransferase domain-containing protein</fullName>
    </recommendedName>
</protein>
<dbReference type="Proteomes" id="UP000187465">
    <property type="component" value="Unassembled WGS sequence"/>
</dbReference>
<sequence length="377" mass="43935">MSNFIVLGSSSSEEWDAYLNQLETKDIYFSSAFFRLFEDGEHQQAELFVFKQGDQLIIYPYLLRSISHLPAVIQLGLEGDWYDISTPYGYGGPISNLPPGAERSELYRQFSETFTDYCREKKIMTEFVRFHPLIGNATEYQSGLTTEWNRNTIYIDLTVGSEAELIRHYGSNHKRNIHKIKSAPFTIRNSNLKDRIESFSELYYGTLNDLQADSFYYFPKKFIEDTSYLLEGRVELFEAMVGEKTVATSIVLHERPWMHYHLCGWDRAYLQWSPTKLLIHAAAKWGMENGFERFHLGGGYKGNDDLFQFKHRFATQLEPLDYYLGKRIFFPELYERIISFCDTRVSGSYFPLYRHPDLDMICIPSGEIGPNGERSFA</sequence>
<evidence type="ECO:0000313" key="2">
    <source>
        <dbReference type="EMBL" id="OMD30390.1"/>
    </source>
</evidence>
<accession>A0A1R0X738</accession>
<proteinExistence type="predicted"/>
<dbReference type="RefSeq" id="WP_036688237.1">
    <property type="nucleotide sequence ID" value="NZ_MKQK01000079.1"/>
</dbReference>
<organism evidence="2 3">
    <name type="scientific">Paenibacillus odorifer</name>
    <dbReference type="NCBI Taxonomy" id="189426"/>
    <lineage>
        <taxon>Bacteria</taxon>
        <taxon>Bacillati</taxon>
        <taxon>Bacillota</taxon>
        <taxon>Bacilli</taxon>
        <taxon>Bacillales</taxon>
        <taxon>Paenibacillaceae</taxon>
        <taxon>Paenibacillus</taxon>
    </lineage>
</organism>
<comment type="caution">
    <text evidence="2">The sequence shown here is derived from an EMBL/GenBank/DDBJ whole genome shotgun (WGS) entry which is preliminary data.</text>
</comment>
<evidence type="ECO:0000259" key="1">
    <source>
        <dbReference type="Pfam" id="PF13480"/>
    </source>
</evidence>
<dbReference type="InterPro" id="IPR038740">
    <property type="entry name" value="BioF2-like_GNAT_dom"/>
</dbReference>
<feature type="domain" description="BioF2-like acetyltransferase" evidence="1">
    <location>
        <begin position="196"/>
        <end position="300"/>
    </location>
</feature>
<dbReference type="InterPro" id="IPR016181">
    <property type="entry name" value="Acyl_CoA_acyltransferase"/>
</dbReference>
<dbReference type="InterPro" id="IPR050644">
    <property type="entry name" value="PG_Glycine_Bridge_Synth"/>
</dbReference>
<dbReference type="Gene3D" id="3.40.630.30">
    <property type="match status" value="1"/>
</dbReference>
<evidence type="ECO:0000313" key="3">
    <source>
        <dbReference type="Proteomes" id="UP000187465"/>
    </source>
</evidence>
<reference evidence="2 3" key="1">
    <citation type="submission" date="2016-10" db="EMBL/GenBank/DDBJ databases">
        <title>Paenibacillus species isolates.</title>
        <authorList>
            <person name="Beno S.M."/>
        </authorList>
    </citation>
    <scope>NUCLEOTIDE SEQUENCE [LARGE SCALE GENOMIC DNA]</scope>
    <source>
        <strain evidence="2 3">FSL H7-0604</strain>
    </source>
</reference>
<dbReference type="Pfam" id="PF13480">
    <property type="entry name" value="Acetyltransf_6"/>
    <property type="match status" value="1"/>
</dbReference>
<dbReference type="PANTHER" id="PTHR36174:SF1">
    <property type="entry name" value="LIPID II:GLYCINE GLYCYLTRANSFERASE"/>
    <property type="match status" value="1"/>
</dbReference>
<dbReference type="SUPFAM" id="SSF55729">
    <property type="entry name" value="Acyl-CoA N-acyltransferases (Nat)"/>
    <property type="match status" value="1"/>
</dbReference>
<gene>
    <name evidence="2" type="ORF">BJP51_20230</name>
</gene>
<dbReference type="PANTHER" id="PTHR36174">
    <property type="entry name" value="LIPID II:GLYCINE GLYCYLTRANSFERASE"/>
    <property type="match status" value="1"/>
</dbReference>
<dbReference type="AlphaFoldDB" id="A0A1R0X738"/>
<name>A0A1R0X738_9BACL</name>
<dbReference type="EMBL" id="MKQP01000025">
    <property type="protein sequence ID" value="OMD30390.1"/>
    <property type="molecule type" value="Genomic_DNA"/>
</dbReference>